<dbReference type="CDD" id="cd03257">
    <property type="entry name" value="ABC_NikE_OppD_transporters"/>
    <property type="match status" value="1"/>
</dbReference>
<dbReference type="EMBL" id="VDUZ01000021">
    <property type="protein sequence ID" value="TXL73924.1"/>
    <property type="molecule type" value="Genomic_DNA"/>
</dbReference>
<comment type="caution">
    <text evidence="7">The sequence shown here is derived from an EMBL/GenBank/DDBJ whole genome shotgun (WGS) entry which is preliminary data.</text>
</comment>
<protein>
    <submittedName>
        <fullName evidence="7">ABC transporter ATP-binding protein</fullName>
    </submittedName>
</protein>
<dbReference type="Proteomes" id="UP000321638">
    <property type="component" value="Unassembled WGS sequence"/>
</dbReference>
<dbReference type="InterPro" id="IPR013563">
    <property type="entry name" value="Oligopep_ABC_C"/>
</dbReference>
<dbReference type="PROSITE" id="PS50893">
    <property type="entry name" value="ABC_TRANSPORTER_2"/>
    <property type="match status" value="1"/>
</dbReference>
<dbReference type="GO" id="GO:0005524">
    <property type="term" value="F:ATP binding"/>
    <property type="evidence" value="ECO:0007669"/>
    <property type="project" value="UniProtKB-KW"/>
</dbReference>
<keyword evidence="5 7" id="KW-0067">ATP-binding</keyword>
<accession>A0A5C8PJC8</accession>
<proteinExistence type="inferred from homology"/>
<dbReference type="RefSeq" id="WP_147848449.1">
    <property type="nucleotide sequence ID" value="NZ_VDUZ01000021.1"/>
</dbReference>
<sequence length="319" mass="34901">MIVVDNVVAGYRTPAGLVKAVDRVSLEVRDGEILGIAGESGCGKTTLLKLLYGSFGDGLEIFSGRVYWRDPDGRRTIDCADFHRHWWEIFSYVPQGSMSALNPLMRIAPQMLDAGTGANRADMAARRARIARTLAELDLPARTQRLYPHQLSGGMRQRVMIGLAAYVDPDVVLADEPTTALDVVVQRQILENLVRLQRARRNTIVIVSHDLGLHRQVADRVAVLYAGRLAEIGSNDAVLGRPAHPYTQGLVDSLPRLGDRQPRQGIDGRPPDFMAMPPGCRFAPRCRRAIAACAGSDPDPRPHGSDRTAACIQLEEVAA</sequence>
<name>A0A5C8PJC8_9HYPH</name>
<dbReference type="Pfam" id="PF00005">
    <property type="entry name" value="ABC_tran"/>
    <property type="match status" value="1"/>
</dbReference>
<dbReference type="InterPro" id="IPR017871">
    <property type="entry name" value="ABC_transporter-like_CS"/>
</dbReference>
<dbReference type="InterPro" id="IPR003439">
    <property type="entry name" value="ABC_transporter-like_ATP-bd"/>
</dbReference>
<dbReference type="GO" id="GO:0016887">
    <property type="term" value="F:ATP hydrolysis activity"/>
    <property type="evidence" value="ECO:0007669"/>
    <property type="project" value="InterPro"/>
</dbReference>
<dbReference type="AlphaFoldDB" id="A0A5C8PJC8"/>
<comment type="subcellular location">
    <subcellularLocation>
        <location evidence="1">Cell inner membrane</location>
        <topology evidence="1">Peripheral membrane protein</topology>
    </subcellularLocation>
</comment>
<dbReference type="SMART" id="SM00382">
    <property type="entry name" value="AAA"/>
    <property type="match status" value="1"/>
</dbReference>
<evidence type="ECO:0000256" key="4">
    <source>
        <dbReference type="ARBA" id="ARBA00022741"/>
    </source>
</evidence>
<dbReference type="PROSITE" id="PS00211">
    <property type="entry name" value="ABC_TRANSPORTER_1"/>
    <property type="match status" value="1"/>
</dbReference>
<dbReference type="InterPro" id="IPR027417">
    <property type="entry name" value="P-loop_NTPase"/>
</dbReference>
<evidence type="ECO:0000259" key="6">
    <source>
        <dbReference type="PROSITE" id="PS50893"/>
    </source>
</evidence>
<keyword evidence="8" id="KW-1185">Reference proteome</keyword>
<dbReference type="OrthoDB" id="9815712at2"/>
<dbReference type="InterPro" id="IPR003593">
    <property type="entry name" value="AAA+_ATPase"/>
</dbReference>
<dbReference type="SUPFAM" id="SSF52540">
    <property type="entry name" value="P-loop containing nucleoside triphosphate hydrolases"/>
    <property type="match status" value="1"/>
</dbReference>
<evidence type="ECO:0000313" key="7">
    <source>
        <dbReference type="EMBL" id="TXL73924.1"/>
    </source>
</evidence>
<dbReference type="GO" id="GO:0005886">
    <property type="term" value="C:plasma membrane"/>
    <property type="evidence" value="ECO:0007669"/>
    <property type="project" value="UniProtKB-SubCell"/>
</dbReference>
<keyword evidence="4" id="KW-0547">Nucleotide-binding</keyword>
<dbReference type="Pfam" id="PF08352">
    <property type="entry name" value="oligo_HPY"/>
    <property type="match status" value="1"/>
</dbReference>
<evidence type="ECO:0000256" key="2">
    <source>
        <dbReference type="ARBA" id="ARBA00005417"/>
    </source>
</evidence>
<comment type="similarity">
    <text evidence="2">Belongs to the ABC transporter superfamily.</text>
</comment>
<keyword evidence="3" id="KW-0813">Transport</keyword>
<dbReference type="GO" id="GO:0015833">
    <property type="term" value="P:peptide transport"/>
    <property type="evidence" value="ECO:0007669"/>
    <property type="project" value="InterPro"/>
</dbReference>
<evidence type="ECO:0000256" key="3">
    <source>
        <dbReference type="ARBA" id="ARBA00022448"/>
    </source>
</evidence>
<evidence type="ECO:0000313" key="8">
    <source>
        <dbReference type="Proteomes" id="UP000321638"/>
    </source>
</evidence>
<dbReference type="NCBIfam" id="TIGR01727">
    <property type="entry name" value="oligo_HPY"/>
    <property type="match status" value="1"/>
</dbReference>
<feature type="domain" description="ABC transporter" evidence="6">
    <location>
        <begin position="2"/>
        <end position="251"/>
    </location>
</feature>
<evidence type="ECO:0000256" key="5">
    <source>
        <dbReference type="ARBA" id="ARBA00022840"/>
    </source>
</evidence>
<dbReference type="PANTHER" id="PTHR43067:SF3">
    <property type="entry name" value="MALTOSE ABC TRANSPORTER, ATP-BINDING PROTEIN"/>
    <property type="match status" value="1"/>
</dbReference>
<dbReference type="Gene3D" id="3.40.50.300">
    <property type="entry name" value="P-loop containing nucleotide triphosphate hydrolases"/>
    <property type="match status" value="1"/>
</dbReference>
<reference evidence="7 8" key="1">
    <citation type="submission" date="2019-06" db="EMBL/GenBank/DDBJ databases">
        <title>New taxonomy in bacterial strain CC-CFT640, isolated from vineyard.</title>
        <authorList>
            <person name="Lin S.-Y."/>
            <person name="Tsai C.-F."/>
            <person name="Young C.-C."/>
        </authorList>
    </citation>
    <scope>NUCLEOTIDE SEQUENCE [LARGE SCALE GENOMIC DNA]</scope>
    <source>
        <strain evidence="7 8">CC-CFT640</strain>
    </source>
</reference>
<gene>
    <name evidence="7" type="ORF">FHP25_18510</name>
</gene>
<dbReference type="PANTHER" id="PTHR43067">
    <property type="entry name" value="OLIGOPEPTIDE/DIPEPTIDE ABC TRANSPORTER, ATPASE SUBUNIT"/>
    <property type="match status" value="1"/>
</dbReference>
<evidence type="ECO:0000256" key="1">
    <source>
        <dbReference type="ARBA" id="ARBA00004417"/>
    </source>
</evidence>
<organism evidence="7 8">
    <name type="scientific">Vineibacter terrae</name>
    <dbReference type="NCBI Taxonomy" id="2586908"/>
    <lineage>
        <taxon>Bacteria</taxon>
        <taxon>Pseudomonadati</taxon>
        <taxon>Pseudomonadota</taxon>
        <taxon>Alphaproteobacteria</taxon>
        <taxon>Hyphomicrobiales</taxon>
        <taxon>Vineibacter</taxon>
    </lineage>
</organism>